<dbReference type="PANTHER" id="PTHR30413:SF8">
    <property type="entry name" value="TRANSPORT PERMEASE PROTEIN"/>
    <property type="match status" value="1"/>
</dbReference>
<dbReference type="GO" id="GO:0140359">
    <property type="term" value="F:ABC-type transporter activity"/>
    <property type="evidence" value="ECO:0007669"/>
    <property type="project" value="InterPro"/>
</dbReference>
<keyword evidence="7 9" id="KW-1133">Transmembrane helix</keyword>
<feature type="transmembrane region" description="Helical" evidence="9">
    <location>
        <begin position="222"/>
        <end position="241"/>
    </location>
</feature>
<dbReference type="eggNOG" id="COG1682">
    <property type="taxonomic scope" value="Bacteria"/>
</dbReference>
<dbReference type="PROSITE" id="PS51012">
    <property type="entry name" value="ABC_TM2"/>
    <property type="match status" value="1"/>
</dbReference>
<feature type="transmembrane region" description="Helical" evidence="9">
    <location>
        <begin position="189"/>
        <end position="215"/>
    </location>
</feature>
<gene>
    <name evidence="12" type="ordered locus">Isop_1053</name>
</gene>
<protein>
    <recommendedName>
        <fullName evidence="9">Transport permease protein</fullName>
    </recommendedName>
</protein>
<dbReference type="InterPro" id="IPR000412">
    <property type="entry name" value="ABC_2_transport"/>
</dbReference>
<reference key="1">
    <citation type="submission" date="2010-11" db="EMBL/GenBank/DDBJ databases">
        <title>The complete sequence of chromosome of Isophaera pallida ATCC 43644.</title>
        <authorList>
            <consortium name="US DOE Joint Genome Institute (JGI-PGF)"/>
            <person name="Lucas S."/>
            <person name="Copeland A."/>
            <person name="Lapidus A."/>
            <person name="Bruce D."/>
            <person name="Goodwin L."/>
            <person name="Pitluck S."/>
            <person name="Kyrpides N."/>
            <person name="Mavromatis K."/>
            <person name="Pagani I."/>
            <person name="Ivanova N."/>
            <person name="Saunders E."/>
            <person name="Brettin T."/>
            <person name="Detter J.C."/>
            <person name="Han C."/>
            <person name="Tapia R."/>
            <person name="Land M."/>
            <person name="Hauser L."/>
            <person name="Markowitz V."/>
            <person name="Cheng J.-F."/>
            <person name="Hugenholtz P."/>
            <person name="Woyke T."/>
            <person name="Wu D."/>
            <person name="Eisen J.A."/>
        </authorList>
    </citation>
    <scope>NUCLEOTIDE SEQUENCE</scope>
    <source>
        <strain>ATCC 43644</strain>
    </source>
</reference>
<organism evidence="12 13">
    <name type="scientific">Isosphaera pallida (strain ATCC 43644 / DSM 9630 / IS1B)</name>
    <dbReference type="NCBI Taxonomy" id="575540"/>
    <lineage>
        <taxon>Bacteria</taxon>
        <taxon>Pseudomonadati</taxon>
        <taxon>Planctomycetota</taxon>
        <taxon>Planctomycetia</taxon>
        <taxon>Isosphaerales</taxon>
        <taxon>Isosphaeraceae</taxon>
        <taxon>Isosphaera</taxon>
    </lineage>
</organism>
<evidence type="ECO:0000256" key="9">
    <source>
        <dbReference type="RuleBase" id="RU361157"/>
    </source>
</evidence>
<reference evidence="12 13" key="2">
    <citation type="journal article" date="2011" name="Stand. Genomic Sci.">
        <title>Complete genome sequence of Isosphaera pallida type strain (IS1B).</title>
        <authorList>
            <consortium name="US DOE Joint Genome Institute (JGI-PGF)"/>
            <person name="Goker M."/>
            <person name="Cleland D."/>
            <person name="Saunders E."/>
            <person name="Lapidus A."/>
            <person name="Nolan M."/>
            <person name="Lucas S."/>
            <person name="Hammon N."/>
            <person name="Deshpande S."/>
            <person name="Cheng J.F."/>
            <person name="Tapia R."/>
            <person name="Han C."/>
            <person name="Goodwin L."/>
            <person name="Pitluck S."/>
            <person name="Liolios K."/>
            <person name="Pagani I."/>
            <person name="Ivanova N."/>
            <person name="Mavromatis K."/>
            <person name="Pati A."/>
            <person name="Chen A."/>
            <person name="Palaniappan K."/>
            <person name="Land M."/>
            <person name="Hauser L."/>
            <person name="Chang Y.J."/>
            <person name="Jeffries C.D."/>
            <person name="Detter J.C."/>
            <person name="Beck B."/>
            <person name="Woyke T."/>
            <person name="Bristow J."/>
            <person name="Eisen J.A."/>
            <person name="Markowitz V."/>
            <person name="Hugenholtz P."/>
            <person name="Kyrpides N.C."/>
            <person name="Klenk H.P."/>
        </authorList>
    </citation>
    <scope>NUCLEOTIDE SEQUENCE [LARGE SCALE GENOMIC DNA]</scope>
    <source>
        <strain evidence="13">ATCC 43644 / DSM 9630 / IS1B</strain>
    </source>
</reference>
<evidence type="ECO:0000256" key="10">
    <source>
        <dbReference type="SAM" id="MobiDB-lite"/>
    </source>
</evidence>
<evidence type="ECO:0000259" key="11">
    <source>
        <dbReference type="PROSITE" id="PS51012"/>
    </source>
</evidence>
<evidence type="ECO:0000256" key="5">
    <source>
        <dbReference type="ARBA" id="ARBA00022519"/>
    </source>
</evidence>
<evidence type="ECO:0000256" key="2">
    <source>
        <dbReference type="ARBA" id="ARBA00007783"/>
    </source>
</evidence>
<evidence type="ECO:0000256" key="1">
    <source>
        <dbReference type="ARBA" id="ARBA00004429"/>
    </source>
</evidence>
<feature type="transmembrane region" description="Helical" evidence="9">
    <location>
        <begin position="281"/>
        <end position="299"/>
    </location>
</feature>
<dbReference type="HOGENOM" id="CLU_060703_1_1_0"/>
<comment type="similarity">
    <text evidence="2 9">Belongs to the ABC-2 integral membrane protein family.</text>
</comment>
<dbReference type="OrthoDB" id="9794365at2"/>
<keyword evidence="6 9" id="KW-0812">Transmembrane</keyword>
<evidence type="ECO:0000256" key="3">
    <source>
        <dbReference type="ARBA" id="ARBA00022448"/>
    </source>
</evidence>
<evidence type="ECO:0000313" key="12">
    <source>
        <dbReference type="EMBL" id="ADV61641.1"/>
    </source>
</evidence>
<dbReference type="InParanoid" id="E8R454"/>
<keyword evidence="8 9" id="KW-0472">Membrane</keyword>
<keyword evidence="4 9" id="KW-1003">Cell membrane</keyword>
<evidence type="ECO:0000313" key="13">
    <source>
        <dbReference type="Proteomes" id="UP000008631"/>
    </source>
</evidence>
<feature type="transmembrane region" description="Helical" evidence="9">
    <location>
        <begin position="86"/>
        <end position="109"/>
    </location>
</feature>
<dbReference type="GO" id="GO:0015920">
    <property type="term" value="P:lipopolysaccharide transport"/>
    <property type="evidence" value="ECO:0007669"/>
    <property type="project" value="TreeGrafter"/>
</dbReference>
<evidence type="ECO:0000256" key="7">
    <source>
        <dbReference type="ARBA" id="ARBA00022989"/>
    </source>
</evidence>
<keyword evidence="13" id="KW-1185">Reference proteome</keyword>
<dbReference type="EMBL" id="CP002353">
    <property type="protein sequence ID" value="ADV61641.1"/>
    <property type="molecule type" value="Genomic_DNA"/>
</dbReference>
<dbReference type="Pfam" id="PF01061">
    <property type="entry name" value="ABC2_membrane"/>
    <property type="match status" value="1"/>
</dbReference>
<feature type="domain" description="ABC transmembrane type-2" evidence="11">
    <location>
        <begin position="84"/>
        <end position="302"/>
    </location>
</feature>
<dbReference type="GO" id="GO:0043190">
    <property type="term" value="C:ATP-binding cassette (ABC) transporter complex"/>
    <property type="evidence" value="ECO:0007669"/>
    <property type="project" value="InterPro"/>
</dbReference>
<sequence length="310" mass="34702">MSSMGSRSHPSGDGLTKPTPVGLAEMSPSMSPISAEPQFEPWTDPRTGRFGQLLDDLENLWKARYVVSNLVRQELRVRYQRSSLGFLWSLLNPLMLMSMMSLVFSQVFQLRVTDYALYLFAGMLPWTFFSLSINESSTSLIANECLIRKVPLPKAVFPLARVLINLTTLLLSLTAFSVLFLALGARPSWAILSLPLVLALLTLFTLGMGLTAAILNTFFRDFGHIIGVLLQALYFLTPILYTPAMLPESSRWKFWLNPLYSYITSCQQILHDGQWPGIPELLVGAILAMASLVLGYLIFKTNEAKVVFRL</sequence>
<dbReference type="STRING" id="575540.Isop_1053"/>
<dbReference type="PANTHER" id="PTHR30413">
    <property type="entry name" value="INNER MEMBRANE TRANSPORT PERMEASE"/>
    <property type="match status" value="1"/>
</dbReference>
<dbReference type="InterPro" id="IPR013525">
    <property type="entry name" value="ABC2_TM"/>
</dbReference>
<name>E8R454_ISOPI</name>
<dbReference type="Proteomes" id="UP000008631">
    <property type="component" value="Chromosome"/>
</dbReference>
<feature type="region of interest" description="Disordered" evidence="10">
    <location>
        <begin position="1"/>
        <end position="21"/>
    </location>
</feature>
<dbReference type="KEGG" id="ipa:Isop_1053"/>
<accession>E8R454</accession>
<feature type="transmembrane region" description="Helical" evidence="9">
    <location>
        <begin position="155"/>
        <end position="183"/>
    </location>
</feature>
<evidence type="ECO:0000256" key="4">
    <source>
        <dbReference type="ARBA" id="ARBA00022475"/>
    </source>
</evidence>
<keyword evidence="3 9" id="KW-0813">Transport</keyword>
<keyword evidence="5" id="KW-0997">Cell inner membrane</keyword>
<dbReference type="AlphaFoldDB" id="E8R454"/>
<feature type="transmembrane region" description="Helical" evidence="9">
    <location>
        <begin position="115"/>
        <end position="134"/>
    </location>
</feature>
<dbReference type="InterPro" id="IPR047817">
    <property type="entry name" value="ABC2_TM_bact-type"/>
</dbReference>
<dbReference type="PRINTS" id="PR00164">
    <property type="entry name" value="ABC2TRNSPORT"/>
</dbReference>
<evidence type="ECO:0000256" key="6">
    <source>
        <dbReference type="ARBA" id="ARBA00022692"/>
    </source>
</evidence>
<proteinExistence type="inferred from homology"/>
<evidence type="ECO:0000256" key="8">
    <source>
        <dbReference type="ARBA" id="ARBA00023136"/>
    </source>
</evidence>
<comment type="subcellular location">
    <subcellularLocation>
        <location evidence="1">Cell inner membrane</location>
        <topology evidence="1">Multi-pass membrane protein</topology>
    </subcellularLocation>
    <subcellularLocation>
        <location evidence="9">Cell membrane</location>
        <topology evidence="9">Multi-pass membrane protein</topology>
    </subcellularLocation>
</comment>